<evidence type="ECO:0000256" key="5">
    <source>
        <dbReference type="ARBA" id="ARBA00022691"/>
    </source>
</evidence>
<comment type="function">
    <text evidence="6">Catalyzes the 2'-O-methylation of the ribose of cytidine 1402 (C1402) in 16S rRNA.</text>
</comment>
<keyword evidence="10" id="KW-1185">Reference proteome</keyword>
<evidence type="ECO:0000259" key="7">
    <source>
        <dbReference type="Pfam" id="PF00590"/>
    </source>
</evidence>
<keyword evidence="3 6" id="KW-0489">Methyltransferase</keyword>
<evidence type="ECO:0000256" key="6">
    <source>
        <dbReference type="HAMAP-Rule" id="MF_01877"/>
    </source>
</evidence>
<dbReference type="FunFam" id="3.30.950.10:FF:000002">
    <property type="entry name" value="Ribosomal RNA small subunit methyltransferase I"/>
    <property type="match status" value="1"/>
</dbReference>
<dbReference type="PANTHER" id="PTHR46111">
    <property type="entry name" value="RIBOSOMAL RNA SMALL SUBUNIT METHYLTRANSFERASE I"/>
    <property type="match status" value="1"/>
</dbReference>
<dbReference type="GO" id="GO:0070677">
    <property type="term" value="F:rRNA (cytosine-2'-O-)-methyltransferase activity"/>
    <property type="evidence" value="ECO:0007669"/>
    <property type="project" value="UniProtKB-UniRule"/>
</dbReference>
<dbReference type="NCBIfam" id="TIGR00096">
    <property type="entry name" value="16S rRNA (cytidine(1402)-2'-O)-methyltransferase"/>
    <property type="match status" value="1"/>
</dbReference>
<keyword evidence="4 6" id="KW-0808">Transferase</keyword>
<evidence type="ECO:0000313" key="10">
    <source>
        <dbReference type="Proteomes" id="UP000252167"/>
    </source>
</evidence>
<dbReference type="Proteomes" id="UP000252167">
    <property type="component" value="Unassembled WGS sequence"/>
</dbReference>
<evidence type="ECO:0000256" key="4">
    <source>
        <dbReference type="ARBA" id="ARBA00022679"/>
    </source>
</evidence>
<dbReference type="PANTHER" id="PTHR46111:SF1">
    <property type="entry name" value="RIBOSOMAL RNA SMALL SUBUNIT METHYLTRANSFERASE I"/>
    <property type="match status" value="1"/>
</dbReference>
<dbReference type="EC" id="2.1.1.198" evidence="6"/>
<evidence type="ECO:0000313" key="9">
    <source>
        <dbReference type="EMBL" id="RBM02870.1"/>
    </source>
</evidence>
<protein>
    <recommendedName>
        <fullName evidence="6">Ribosomal RNA small subunit methyltransferase I</fullName>
        <ecNumber evidence="6">2.1.1.198</ecNumber>
    </recommendedName>
    <alternativeName>
        <fullName evidence="6">16S rRNA 2'-O-ribose C1402 methyltransferase</fullName>
    </alternativeName>
    <alternativeName>
        <fullName evidence="6">rRNA (cytidine-2'-O-)-methyltransferase RsmI</fullName>
    </alternativeName>
</protein>
<dbReference type="HAMAP" id="MF_01877">
    <property type="entry name" value="16SrRNA_methyltr_I"/>
    <property type="match status" value="1"/>
</dbReference>
<keyword evidence="2 6" id="KW-0698">rRNA processing</keyword>
<name>A0A365YKT1_9MICC</name>
<proteinExistence type="inferred from homology"/>
<dbReference type="PIRSF" id="PIRSF005917">
    <property type="entry name" value="MTase_YraL"/>
    <property type="match status" value="1"/>
</dbReference>
<comment type="catalytic activity">
    <reaction evidence="6">
        <text>cytidine(1402) in 16S rRNA + S-adenosyl-L-methionine = 2'-O-methylcytidine(1402) in 16S rRNA + S-adenosyl-L-homocysteine + H(+)</text>
        <dbReference type="Rhea" id="RHEA:42924"/>
        <dbReference type="Rhea" id="RHEA-COMP:10285"/>
        <dbReference type="Rhea" id="RHEA-COMP:10286"/>
        <dbReference type="ChEBI" id="CHEBI:15378"/>
        <dbReference type="ChEBI" id="CHEBI:57856"/>
        <dbReference type="ChEBI" id="CHEBI:59789"/>
        <dbReference type="ChEBI" id="CHEBI:74495"/>
        <dbReference type="ChEBI" id="CHEBI:82748"/>
        <dbReference type="EC" id="2.1.1.198"/>
    </reaction>
</comment>
<organism evidence="9 10">
    <name type="scientific">Glutamicibacter soli</name>
    <dbReference type="NCBI Taxonomy" id="453836"/>
    <lineage>
        <taxon>Bacteria</taxon>
        <taxon>Bacillati</taxon>
        <taxon>Actinomycetota</taxon>
        <taxon>Actinomycetes</taxon>
        <taxon>Micrococcales</taxon>
        <taxon>Micrococcaceae</taxon>
        <taxon>Glutamicibacter</taxon>
    </lineage>
</organism>
<comment type="subcellular location">
    <subcellularLocation>
        <location evidence="6">Cytoplasm</location>
    </subcellularLocation>
</comment>
<gene>
    <name evidence="6 9" type="primary">rsmI</name>
    <name evidence="9" type="ORF">C1H84_05440</name>
</gene>
<accession>A0A365YKT1</accession>
<dbReference type="SUPFAM" id="SSF53790">
    <property type="entry name" value="Tetrapyrrole methylase"/>
    <property type="match status" value="1"/>
</dbReference>
<dbReference type="EMBL" id="POAF01000002">
    <property type="protein sequence ID" value="RBM02870.1"/>
    <property type="molecule type" value="Genomic_DNA"/>
</dbReference>
<keyword evidence="1 6" id="KW-0963">Cytoplasm</keyword>
<dbReference type="Pfam" id="PF23016">
    <property type="entry name" value="RsmI_C"/>
    <property type="match status" value="1"/>
</dbReference>
<sequence>MCAFPTSRRLKNVQNSENEGVIVLGATPIGNLSDASPRLKEIMVSADIIAAEDTRNFHHLANALGLKINARVMSLHEHNEAHKLSEVLELAKTGSTILVVSDAGMPAVSDPGYPLVAAALDEGIRVTAVPGPSAVLTALALSGLPTGRFTFEGFLPRKAGERRKRLDALLHEERTMVFFEAPHRVADFLEAAIEAFGGDRQAAVARELTKKFEEVRRDSLSELHRWALEGLRGEIVVVVSGAPEPEAASMEDLLPKVAELVDGGTRMKQAVADVAEQHGVKKRDLYEAVLAERKESEI</sequence>
<reference evidence="9 10" key="1">
    <citation type="submission" date="2018-01" db="EMBL/GenBank/DDBJ databases">
        <title>Glutamicibacter soli strain NHPC-3 Whole genome sequence and assembly.</title>
        <authorList>
            <person name="Choudhury P."/>
            <person name="Gupta D."/>
            <person name="Sengupta K."/>
            <person name="Jawed A."/>
            <person name="Sultana N."/>
            <person name="Saha P."/>
        </authorList>
    </citation>
    <scope>NUCLEOTIDE SEQUENCE [LARGE SCALE GENOMIC DNA]</scope>
    <source>
        <strain evidence="9 10">NHPC-3</strain>
    </source>
</reference>
<dbReference type="CDD" id="cd11648">
    <property type="entry name" value="RsmI"/>
    <property type="match status" value="1"/>
</dbReference>
<dbReference type="PROSITE" id="PS01296">
    <property type="entry name" value="RSMI"/>
    <property type="match status" value="1"/>
</dbReference>
<dbReference type="InterPro" id="IPR014777">
    <property type="entry name" value="4pyrrole_Mease_sub1"/>
</dbReference>
<dbReference type="GO" id="GO:0005737">
    <property type="term" value="C:cytoplasm"/>
    <property type="evidence" value="ECO:0007669"/>
    <property type="project" value="UniProtKB-SubCell"/>
</dbReference>
<dbReference type="InterPro" id="IPR035996">
    <property type="entry name" value="4pyrrol_Methylase_sf"/>
</dbReference>
<dbReference type="AlphaFoldDB" id="A0A365YKT1"/>
<dbReference type="InterPro" id="IPR014776">
    <property type="entry name" value="4pyrrole_Mease_sub2"/>
</dbReference>
<dbReference type="InterPro" id="IPR053910">
    <property type="entry name" value="RsmI_HTH"/>
</dbReference>
<evidence type="ECO:0000256" key="2">
    <source>
        <dbReference type="ARBA" id="ARBA00022552"/>
    </source>
</evidence>
<dbReference type="FunFam" id="3.40.1010.10:FF:000007">
    <property type="entry name" value="Ribosomal RNA small subunit methyltransferase I"/>
    <property type="match status" value="1"/>
</dbReference>
<dbReference type="InterPro" id="IPR000878">
    <property type="entry name" value="4pyrrol_Mease"/>
</dbReference>
<dbReference type="Gene3D" id="3.40.1010.10">
    <property type="entry name" value="Cobalt-precorrin-4 Transmethylase, Domain 1"/>
    <property type="match status" value="1"/>
</dbReference>
<evidence type="ECO:0000259" key="8">
    <source>
        <dbReference type="Pfam" id="PF23016"/>
    </source>
</evidence>
<keyword evidence="5 6" id="KW-0949">S-adenosyl-L-methionine</keyword>
<evidence type="ECO:0000256" key="3">
    <source>
        <dbReference type="ARBA" id="ARBA00022603"/>
    </source>
</evidence>
<feature type="domain" description="RsmI HTH" evidence="8">
    <location>
        <begin position="266"/>
        <end position="292"/>
    </location>
</feature>
<comment type="similarity">
    <text evidence="6">Belongs to the methyltransferase superfamily. RsmI family.</text>
</comment>
<dbReference type="InterPro" id="IPR008189">
    <property type="entry name" value="rRNA_ssu_MeTfrase_I"/>
</dbReference>
<comment type="caution">
    <text evidence="9">The sequence shown here is derived from an EMBL/GenBank/DDBJ whole genome shotgun (WGS) entry which is preliminary data.</text>
</comment>
<dbReference type="Gene3D" id="3.30.950.10">
    <property type="entry name" value="Methyltransferase, Cobalt-precorrin-4 Transmethylase, Domain 2"/>
    <property type="match status" value="1"/>
</dbReference>
<dbReference type="Pfam" id="PF00590">
    <property type="entry name" value="TP_methylase"/>
    <property type="match status" value="1"/>
</dbReference>
<dbReference type="InterPro" id="IPR018063">
    <property type="entry name" value="SAM_MeTrfase_RsmI_CS"/>
</dbReference>
<feature type="domain" description="Tetrapyrrole methylase" evidence="7">
    <location>
        <begin position="27"/>
        <end position="223"/>
    </location>
</feature>
<evidence type="ECO:0000256" key="1">
    <source>
        <dbReference type="ARBA" id="ARBA00022490"/>
    </source>
</evidence>